<keyword evidence="1" id="KW-0862">Zinc</keyword>
<dbReference type="Proteomes" id="UP001500967">
    <property type="component" value="Unassembled WGS sequence"/>
</dbReference>
<comment type="caution">
    <text evidence="3">The sequence shown here is derived from an EMBL/GenBank/DDBJ whole genome shotgun (WGS) entry which is preliminary data.</text>
</comment>
<keyword evidence="2" id="KW-0472">Membrane</keyword>
<dbReference type="PANTHER" id="PTHR12993:SF11">
    <property type="entry name" value="N-ACETYLGLUCOSAMINYL-PHOSPHATIDYLINOSITOL DE-N-ACETYLASE"/>
    <property type="match status" value="1"/>
</dbReference>
<dbReference type="InterPro" id="IPR003737">
    <property type="entry name" value="GlcNAc_PI_deacetylase-related"/>
</dbReference>
<dbReference type="InterPro" id="IPR024078">
    <property type="entry name" value="LmbE-like_dom_sf"/>
</dbReference>
<gene>
    <name evidence="3" type="ORF">GCM10009539_10440</name>
</gene>
<evidence type="ECO:0000256" key="1">
    <source>
        <dbReference type="ARBA" id="ARBA00022833"/>
    </source>
</evidence>
<dbReference type="PANTHER" id="PTHR12993">
    <property type="entry name" value="N-ACETYLGLUCOSAMINYL-PHOSPHATIDYLINOSITOL DE-N-ACETYLASE-RELATED"/>
    <property type="match status" value="1"/>
</dbReference>
<dbReference type="SUPFAM" id="SSF102588">
    <property type="entry name" value="LmbE-like"/>
    <property type="match status" value="1"/>
</dbReference>
<protein>
    <submittedName>
        <fullName evidence="3">PIG-L family deacetylase</fullName>
    </submittedName>
</protein>
<dbReference type="Pfam" id="PF02585">
    <property type="entry name" value="PIG-L"/>
    <property type="match status" value="1"/>
</dbReference>
<dbReference type="EMBL" id="BAAAGX010000006">
    <property type="protein sequence ID" value="GAA0226952.1"/>
    <property type="molecule type" value="Genomic_DNA"/>
</dbReference>
<evidence type="ECO:0000313" key="3">
    <source>
        <dbReference type="EMBL" id="GAA0226952.1"/>
    </source>
</evidence>
<keyword evidence="2" id="KW-0812">Transmembrane</keyword>
<feature type="transmembrane region" description="Helical" evidence="2">
    <location>
        <begin position="31"/>
        <end position="50"/>
    </location>
</feature>
<proteinExistence type="predicted"/>
<name>A0ABP3DDS1_9ACTN</name>
<organism evidence="3 4">
    <name type="scientific">Cryptosporangium japonicum</name>
    <dbReference type="NCBI Taxonomy" id="80872"/>
    <lineage>
        <taxon>Bacteria</taxon>
        <taxon>Bacillati</taxon>
        <taxon>Actinomycetota</taxon>
        <taxon>Actinomycetes</taxon>
        <taxon>Cryptosporangiales</taxon>
        <taxon>Cryptosporangiaceae</taxon>
        <taxon>Cryptosporangium</taxon>
    </lineage>
</organism>
<evidence type="ECO:0000256" key="2">
    <source>
        <dbReference type="SAM" id="Phobius"/>
    </source>
</evidence>
<reference evidence="4" key="1">
    <citation type="journal article" date="2019" name="Int. J. Syst. Evol. Microbiol.">
        <title>The Global Catalogue of Microorganisms (GCM) 10K type strain sequencing project: providing services to taxonomists for standard genome sequencing and annotation.</title>
        <authorList>
            <consortium name="The Broad Institute Genomics Platform"/>
            <consortium name="The Broad Institute Genome Sequencing Center for Infectious Disease"/>
            <person name="Wu L."/>
            <person name="Ma J."/>
        </authorList>
    </citation>
    <scope>NUCLEOTIDE SEQUENCE [LARGE SCALE GENOMIC DNA]</scope>
    <source>
        <strain evidence="4">JCM 10425</strain>
    </source>
</reference>
<accession>A0ABP3DDS1</accession>
<dbReference type="Gene3D" id="3.40.50.10320">
    <property type="entry name" value="LmbE-like"/>
    <property type="match status" value="1"/>
</dbReference>
<sequence length="269" mass="29103">MAYFVAVALVPPNIAAVLFETEWSLFTANVVRLGLFCLDGVGIGLILLYVHRRWIDAAPATQARRILAIGAHPDDLELACGGTIAKLHDSGHEIHALVMSGGEVGGDSSRRPREALTGGKLLGISSVTVHDFPDTRLREAELEMTQVIEAALRRYNPDIVLTHSGNDQHQDHHAVHVATLRAGRQHSAILCYESPSVTSKFLPQVFVDIGDYVDVKVKAVQAHRDQAGKPYMTGDRIRGIASFRGAQAKIGHAEGFEPVRLLASAVGDL</sequence>
<keyword evidence="4" id="KW-1185">Reference proteome</keyword>
<keyword evidence="2" id="KW-1133">Transmembrane helix</keyword>
<evidence type="ECO:0000313" key="4">
    <source>
        <dbReference type="Proteomes" id="UP001500967"/>
    </source>
</evidence>